<comment type="caution">
    <text evidence="5">The sequence shown here is derived from an EMBL/GenBank/DDBJ whole genome shotgun (WGS) entry which is preliminary data.</text>
</comment>
<feature type="transmembrane region" description="Helical" evidence="4">
    <location>
        <begin position="386"/>
        <end position="408"/>
    </location>
</feature>
<evidence type="ECO:0000256" key="4">
    <source>
        <dbReference type="SAM" id="Phobius"/>
    </source>
</evidence>
<accession>A0A4R2RDF3</accession>
<dbReference type="PANTHER" id="PTHR22550">
    <property type="entry name" value="SPORE GERMINATION PROTEIN"/>
    <property type="match status" value="1"/>
</dbReference>
<comment type="similarity">
    <text evidence="1">Belongs to the GerABKA family.</text>
</comment>
<evidence type="ECO:0000313" key="6">
    <source>
        <dbReference type="Proteomes" id="UP000294813"/>
    </source>
</evidence>
<dbReference type="EMBL" id="SLXT01000028">
    <property type="protein sequence ID" value="TCP61472.1"/>
    <property type="molecule type" value="Genomic_DNA"/>
</dbReference>
<keyword evidence="6" id="KW-1185">Reference proteome</keyword>
<keyword evidence="4" id="KW-1133">Transmembrane helix</keyword>
<dbReference type="PANTHER" id="PTHR22550:SF5">
    <property type="entry name" value="LEUCINE ZIPPER PROTEIN 4"/>
    <property type="match status" value="1"/>
</dbReference>
<evidence type="ECO:0000313" key="5">
    <source>
        <dbReference type="EMBL" id="TCP61472.1"/>
    </source>
</evidence>
<feature type="transmembrane region" description="Helical" evidence="4">
    <location>
        <begin position="478"/>
        <end position="497"/>
    </location>
</feature>
<name>A0A4R2RDF3_9FIRM</name>
<evidence type="ECO:0000256" key="2">
    <source>
        <dbReference type="ARBA" id="ARBA00023136"/>
    </source>
</evidence>
<proteinExistence type="inferred from homology"/>
<organism evidence="5 6">
    <name type="scientific">Heliophilum fasciatum</name>
    <dbReference type="NCBI Taxonomy" id="35700"/>
    <lineage>
        <taxon>Bacteria</taxon>
        <taxon>Bacillati</taxon>
        <taxon>Bacillota</taxon>
        <taxon>Clostridia</taxon>
        <taxon>Eubacteriales</taxon>
        <taxon>Heliobacteriaceae</taxon>
        <taxon>Heliophilum</taxon>
    </lineage>
</organism>
<evidence type="ECO:0000256" key="3">
    <source>
        <dbReference type="SAM" id="MobiDB-lite"/>
    </source>
</evidence>
<dbReference type="InterPro" id="IPR050768">
    <property type="entry name" value="UPF0353/GerABKA_families"/>
</dbReference>
<dbReference type="InterPro" id="IPR004995">
    <property type="entry name" value="Spore_Ger"/>
</dbReference>
<dbReference type="AlphaFoldDB" id="A0A4R2RDF3"/>
<protein>
    <submittedName>
        <fullName evidence="5">Spore germination protein KA</fullName>
    </submittedName>
</protein>
<dbReference type="Pfam" id="PF03323">
    <property type="entry name" value="GerA"/>
    <property type="match status" value="1"/>
</dbReference>
<feature type="transmembrane region" description="Helical" evidence="4">
    <location>
        <begin position="509"/>
        <end position="536"/>
    </location>
</feature>
<gene>
    <name evidence="5" type="ORF">EDD73_12810</name>
</gene>
<dbReference type="GO" id="GO:0016020">
    <property type="term" value="C:membrane"/>
    <property type="evidence" value="ECO:0007669"/>
    <property type="project" value="InterPro"/>
</dbReference>
<reference evidence="5 6" key="1">
    <citation type="submission" date="2019-03" db="EMBL/GenBank/DDBJ databases">
        <title>Genomic Encyclopedia of Type Strains, Phase IV (KMG-IV): sequencing the most valuable type-strain genomes for metagenomic binning, comparative biology and taxonomic classification.</title>
        <authorList>
            <person name="Goeker M."/>
        </authorList>
    </citation>
    <scope>NUCLEOTIDE SEQUENCE [LARGE SCALE GENOMIC DNA]</scope>
    <source>
        <strain evidence="5 6">DSM 11170</strain>
    </source>
</reference>
<sequence>MPWLPWQRLKHFFSFHPPPERPFTLDPTEVTDDGLQQAPGTWQPFYLANSKSPSPDREKKTGQVPEPSTSRSAPKQRPAPKQRSTQEQPSPQEPPLPLTLDAVEAWIKEELWTHIDGDLIVRPFTLTLPQPVEVLLIYYQSLADSYNLSEMLIKPLLHASHRTQHVHDSPSLVHWIAAQISLSPSEHELIHSKPAAIQALSGGKLLLFINGEPHALSLAIVADNGRPVGKPITENVARGPHEAFVEGLDKNVGLLRARLRSSRLITETGQIGRLSHTRYTITYIAGLTNPQLVIELRRRLNSIDIDAIHDTGLLQQYLEDHPNSLIPQFLLTERPDRVVAGLTDGTVAILLDRSPYALVAPTTIWTLIQSPEDMYLRWPYSTFARFIRLAAIAFCMLLPAFDIAITTYHPEMLPADLMLATAAARERVPFPLLLEVIFLEFALELVRESGLRVPNQIGPTIGIVGAIIIGQAAVEAGLVSPVLVVIMALAALANYSLPTYELVITIRLFRLIFIGAGAVLGMYGIAITITLVALHLCQLTSLGVPLLAPLTPYRSLRDDLLWRGDIAQQRFRPDEFRPLDSIRQAGLLRHWRPASRRAWHRRGGPSS</sequence>
<keyword evidence="4" id="KW-0812">Transmembrane</keyword>
<feature type="region of interest" description="Disordered" evidence="3">
    <location>
        <begin position="17"/>
        <end position="97"/>
    </location>
</feature>
<keyword evidence="2 4" id="KW-0472">Membrane</keyword>
<evidence type="ECO:0000256" key="1">
    <source>
        <dbReference type="ARBA" id="ARBA00005278"/>
    </source>
</evidence>
<dbReference type="Proteomes" id="UP000294813">
    <property type="component" value="Unassembled WGS sequence"/>
</dbReference>
<dbReference type="RefSeq" id="WP_165876502.1">
    <property type="nucleotide sequence ID" value="NZ_JAOQNU010000029.1"/>
</dbReference>
<dbReference type="GO" id="GO:0009847">
    <property type="term" value="P:spore germination"/>
    <property type="evidence" value="ECO:0007669"/>
    <property type="project" value="InterPro"/>
</dbReference>